<evidence type="ECO:0008006" key="3">
    <source>
        <dbReference type="Google" id="ProtNLM"/>
    </source>
</evidence>
<accession>A0A7S1R7C2</accession>
<feature type="compositionally biased region" description="Basic and acidic residues" evidence="1">
    <location>
        <begin position="70"/>
        <end position="82"/>
    </location>
</feature>
<feature type="compositionally biased region" description="Basic residues" evidence="1">
    <location>
        <begin position="83"/>
        <end position="92"/>
    </location>
</feature>
<name>A0A7S1R7C2_ALECA</name>
<proteinExistence type="predicted"/>
<protein>
    <recommendedName>
        <fullName evidence="3">J domain-containing protein</fullName>
    </recommendedName>
</protein>
<reference evidence="2" key="1">
    <citation type="submission" date="2021-01" db="EMBL/GenBank/DDBJ databases">
        <authorList>
            <person name="Corre E."/>
            <person name="Pelletier E."/>
            <person name="Niang G."/>
            <person name="Scheremetjew M."/>
            <person name="Finn R."/>
            <person name="Kale V."/>
            <person name="Holt S."/>
            <person name="Cochrane G."/>
            <person name="Meng A."/>
            <person name="Brown T."/>
            <person name="Cohen L."/>
        </authorList>
    </citation>
    <scope>NUCLEOTIDE SEQUENCE</scope>
    <source>
        <strain evidence="2">OF101</strain>
    </source>
</reference>
<dbReference type="AlphaFoldDB" id="A0A7S1R7C2"/>
<feature type="region of interest" description="Disordered" evidence="1">
    <location>
        <begin position="70"/>
        <end position="96"/>
    </location>
</feature>
<organism evidence="2">
    <name type="scientific">Alexandrium catenella</name>
    <name type="common">Red tide dinoflagellate</name>
    <name type="synonym">Gonyaulax catenella</name>
    <dbReference type="NCBI Taxonomy" id="2925"/>
    <lineage>
        <taxon>Eukaryota</taxon>
        <taxon>Sar</taxon>
        <taxon>Alveolata</taxon>
        <taxon>Dinophyceae</taxon>
        <taxon>Gonyaulacales</taxon>
        <taxon>Pyrocystaceae</taxon>
        <taxon>Alexandrium</taxon>
    </lineage>
</organism>
<evidence type="ECO:0000256" key="1">
    <source>
        <dbReference type="SAM" id="MobiDB-lite"/>
    </source>
</evidence>
<gene>
    <name evidence="2" type="ORF">ACAT0790_LOCUS34852</name>
</gene>
<evidence type="ECO:0000313" key="2">
    <source>
        <dbReference type="EMBL" id="CAD9157572.1"/>
    </source>
</evidence>
<sequence length="166" mass="19152">MSPQGPGQAKWAAKLAAQLRELQEEHDEALRQRDGLRLDLERGRDELAEQRHALRKLQLELQREKERAQKLDAELQSEQREGRAHRRERLRRQGSLPSLRAVSLTDKVSDSAAIEALGGILQRSMRDLPAERRQNFKRQLLLCFHPDRNPATEVATRVTQILTDAR</sequence>
<dbReference type="EMBL" id="HBGE01057911">
    <property type="protein sequence ID" value="CAD9157572.1"/>
    <property type="molecule type" value="Transcribed_RNA"/>
</dbReference>